<keyword evidence="1" id="KW-0812">Transmembrane</keyword>
<feature type="transmembrane region" description="Helical" evidence="1">
    <location>
        <begin position="75"/>
        <end position="97"/>
    </location>
</feature>
<dbReference type="EMBL" id="LAZR01000513">
    <property type="protein sequence ID" value="KKN65949.1"/>
    <property type="molecule type" value="Genomic_DNA"/>
</dbReference>
<accession>A0A0F9SFX7</accession>
<gene>
    <name evidence="2" type="ORF">LCGC14_0476520</name>
</gene>
<sequence length="104" mass="11697">MNKKGQLSFAVGFGILTVAFVFILALFAVIDPFKEALDDTRGNPALNCPGTTDFNQTDFDDDSNLEKIGKRSTCFITGISMVWFISAFFIALITWVFRNWTRTK</sequence>
<proteinExistence type="predicted"/>
<evidence type="ECO:0000313" key="2">
    <source>
        <dbReference type="EMBL" id="KKN65949.1"/>
    </source>
</evidence>
<dbReference type="AlphaFoldDB" id="A0A0F9SFX7"/>
<keyword evidence="1" id="KW-1133">Transmembrane helix</keyword>
<name>A0A0F9SFX7_9ZZZZ</name>
<organism evidence="2">
    <name type="scientific">marine sediment metagenome</name>
    <dbReference type="NCBI Taxonomy" id="412755"/>
    <lineage>
        <taxon>unclassified sequences</taxon>
        <taxon>metagenomes</taxon>
        <taxon>ecological metagenomes</taxon>
    </lineage>
</organism>
<reference evidence="2" key="1">
    <citation type="journal article" date="2015" name="Nature">
        <title>Complex archaea that bridge the gap between prokaryotes and eukaryotes.</title>
        <authorList>
            <person name="Spang A."/>
            <person name="Saw J.H."/>
            <person name="Jorgensen S.L."/>
            <person name="Zaremba-Niedzwiedzka K."/>
            <person name="Martijn J."/>
            <person name="Lind A.E."/>
            <person name="van Eijk R."/>
            <person name="Schleper C."/>
            <person name="Guy L."/>
            <person name="Ettema T.J."/>
        </authorList>
    </citation>
    <scope>NUCLEOTIDE SEQUENCE</scope>
</reference>
<evidence type="ECO:0000256" key="1">
    <source>
        <dbReference type="SAM" id="Phobius"/>
    </source>
</evidence>
<comment type="caution">
    <text evidence="2">The sequence shown here is derived from an EMBL/GenBank/DDBJ whole genome shotgun (WGS) entry which is preliminary data.</text>
</comment>
<keyword evidence="1" id="KW-0472">Membrane</keyword>
<protein>
    <submittedName>
        <fullName evidence="2">Uncharacterized protein</fullName>
    </submittedName>
</protein>
<feature type="transmembrane region" description="Helical" evidence="1">
    <location>
        <begin position="7"/>
        <end position="30"/>
    </location>
</feature>